<reference evidence="3 4" key="1">
    <citation type="submission" date="2019-02" db="EMBL/GenBank/DDBJ databases">
        <title>Deep-cultivation of Planctomycetes and their phenomic and genomic characterization uncovers novel biology.</title>
        <authorList>
            <person name="Wiegand S."/>
            <person name="Jogler M."/>
            <person name="Boedeker C."/>
            <person name="Pinto D."/>
            <person name="Vollmers J."/>
            <person name="Rivas-Marin E."/>
            <person name="Kohn T."/>
            <person name="Peeters S.H."/>
            <person name="Heuer A."/>
            <person name="Rast P."/>
            <person name="Oberbeckmann S."/>
            <person name="Bunk B."/>
            <person name="Jeske O."/>
            <person name="Meyerdierks A."/>
            <person name="Storesund J.E."/>
            <person name="Kallscheuer N."/>
            <person name="Luecker S."/>
            <person name="Lage O.M."/>
            <person name="Pohl T."/>
            <person name="Merkel B.J."/>
            <person name="Hornburger P."/>
            <person name="Mueller R.-W."/>
            <person name="Bruemmer F."/>
            <person name="Labrenz M."/>
            <person name="Spormann A.M."/>
            <person name="Op Den Camp H."/>
            <person name="Overmann J."/>
            <person name="Amann R."/>
            <person name="Jetten M.S.M."/>
            <person name="Mascher T."/>
            <person name="Medema M.H."/>
            <person name="Devos D.P."/>
            <person name="Kaster A.-K."/>
            <person name="Ovreas L."/>
            <person name="Rohde M."/>
            <person name="Galperin M.Y."/>
            <person name="Jogler C."/>
        </authorList>
    </citation>
    <scope>NUCLEOTIDE SEQUENCE [LARGE SCALE GENOMIC DNA]</scope>
    <source>
        <strain evidence="3 4">Pla111</strain>
    </source>
</reference>
<dbReference type="InterPro" id="IPR038765">
    <property type="entry name" value="Papain-like_cys_pep_sf"/>
</dbReference>
<accession>A0A5C5VYA0</accession>
<dbReference type="SMART" id="SM00460">
    <property type="entry name" value="TGc"/>
    <property type="match status" value="1"/>
</dbReference>
<organism evidence="3 4">
    <name type="scientific">Botrimarina hoheduenensis</name>
    <dbReference type="NCBI Taxonomy" id="2528000"/>
    <lineage>
        <taxon>Bacteria</taxon>
        <taxon>Pseudomonadati</taxon>
        <taxon>Planctomycetota</taxon>
        <taxon>Planctomycetia</taxon>
        <taxon>Pirellulales</taxon>
        <taxon>Lacipirellulaceae</taxon>
        <taxon>Botrimarina</taxon>
    </lineage>
</organism>
<feature type="domain" description="Transglutaminase-like" evidence="2">
    <location>
        <begin position="208"/>
        <end position="269"/>
    </location>
</feature>
<evidence type="ECO:0000256" key="1">
    <source>
        <dbReference type="SAM" id="SignalP"/>
    </source>
</evidence>
<feature type="chain" id="PRO_5022797786" evidence="1">
    <location>
        <begin position="21"/>
        <end position="394"/>
    </location>
</feature>
<comment type="caution">
    <text evidence="3">The sequence shown here is derived from an EMBL/GenBank/DDBJ whole genome shotgun (WGS) entry which is preliminary data.</text>
</comment>
<gene>
    <name evidence="3" type="ORF">Pla111_20770</name>
</gene>
<dbReference type="Pfam" id="PF01841">
    <property type="entry name" value="Transglut_core"/>
    <property type="match status" value="1"/>
</dbReference>
<proteinExistence type="predicted"/>
<dbReference type="PANTHER" id="PTHR38339">
    <property type="entry name" value="TRANSGLUTAMINASE DOMAIN PROTEIN"/>
    <property type="match status" value="1"/>
</dbReference>
<evidence type="ECO:0000259" key="2">
    <source>
        <dbReference type="SMART" id="SM00460"/>
    </source>
</evidence>
<dbReference type="AlphaFoldDB" id="A0A5C5VYA0"/>
<feature type="signal peptide" evidence="1">
    <location>
        <begin position="1"/>
        <end position="20"/>
    </location>
</feature>
<protein>
    <submittedName>
        <fullName evidence="3">Transglutaminase-like superfamily protein</fullName>
    </submittedName>
</protein>
<dbReference type="RefSeq" id="WP_197524936.1">
    <property type="nucleotide sequence ID" value="NZ_SJPH01000004.1"/>
</dbReference>
<dbReference type="InterPro" id="IPR002931">
    <property type="entry name" value="Transglutaminase-like"/>
</dbReference>
<dbReference type="EMBL" id="SJPH01000004">
    <property type="protein sequence ID" value="TWT43127.1"/>
    <property type="molecule type" value="Genomic_DNA"/>
</dbReference>
<dbReference type="PANTHER" id="PTHR38339:SF1">
    <property type="entry name" value="TRANSGLUTAMINASE-LIKE DOMAIN-CONTAINING PROTEIN"/>
    <property type="match status" value="1"/>
</dbReference>
<name>A0A5C5VYA0_9BACT</name>
<dbReference type="Proteomes" id="UP000318995">
    <property type="component" value="Unassembled WGS sequence"/>
</dbReference>
<sequence precursor="true">MKHILALAFFLACLMPQALVADDDLRANQPYSAKQGTPVDTEIVFTAAVTAPHGTKRLRVWMPLPPSDNAQQCESLSFSTFPTAVDPEIGAESRYGNRFAYFEFIEPKGAQLITHRLRVKTRELVWNIDPAAASTPTKWPDEFAPYLEADTAIALGEDGESLLQDIVAPQQAAAEPKNANLTRAMDWIEQNLQYDHANASLAASAEHALRERAGHCSDYHGLCAAFGRELGFPTRVTYGLALFPKDSPSHCKLEVYLPPNGWVSYDLSETQKMLSAISANGELTEKERKTYAEAARRRLHRGYREAAWLLMTRGTDYDLEPTAEGRVNVVRTLYAEADGVALPEPDPANPHQREFAWMTSHRYDSNRTMPMPFQDLTTLTPFHIDLPPSNESRF</sequence>
<keyword evidence="4" id="KW-1185">Reference proteome</keyword>
<evidence type="ECO:0000313" key="3">
    <source>
        <dbReference type="EMBL" id="TWT43127.1"/>
    </source>
</evidence>
<dbReference type="SUPFAM" id="SSF54001">
    <property type="entry name" value="Cysteine proteinases"/>
    <property type="match status" value="1"/>
</dbReference>
<dbReference type="Gene3D" id="3.10.620.30">
    <property type="match status" value="1"/>
</dbReference>
<evidence type="ECO:0000313" key="4">
    <source>
        <dbReference type="Proteomes" id="UP000318995"/>
    </source>
</evidence>
<keyword evidence="1" id="KW-0732">Signal</keyword>